<accession>A0A6C2UE81</accession>
<reference evidence="2 3" key="1">
    <citation type="submission" date="2019-04" db="EMBL/GenBank/DDBJ databases">
        <authorList>
            <person name="Van Vliet M D."/>
        </authorList>
    </citation>
    <scope>NUCLEOTIDE SEQUENCE [LARGE SCALE GENOMIC DNA]</scope>
    <source>
        <strain evidence="2 3">F21</strain>
    </source>
</reference>
<dbReference type="PROSITE" id="PS50943">
    <property type="entry name" value="HTH_CROC1"/>
    <property type="match status" value="1"/>
</dbReference>
<proteinExistence type="predicted"/>
<dbReference type="SMART" id="SM00530">
    <property type="entry name" value="HTH_XRE"/>
    <property type="match status" value="1"/>
</dbReference>
<dbReference type="Proteomes" id="UP000346198">
    <property type="component" value="Unassembled WGS sequence"/>
</dbReference>
<dbReference type="EMBL" id="CAAHFH010000001">
    <property type="protein sequence ID" value="VGO18480.1"/>
    <property type="molecule type" value="Genomic_DNA"/>
</dbReference>
<gene>
    <name evidence="2" type="primary">higA1</name>
    <name evidence="2" type="ORF">SCARR_00533</name>
</gene>
<feature type="domain" description="HTH cro/C1-type" evidence="1">
    <location>
        <begin position="42"/>
        <end position="97"/>
    </location>
</feature>
<dbReference type="CDD" id="cd00093">
    <property type="entry name" value="HTH_XRE"/>
    <property type="match status" value="1"/>
</dbReference>
<dbReference type="InterPro" id="IPR001387">
    <property type="entry name" value="Cro/C1-type_HTH"/>
</dbReference>
<dbReference type="Pfam" id="PF01381">
    <property type="entry name" value="HTH_3"/>
    <property type="match status" value="1"/>
</dbReference>
<dbReference type="GO" id="GO:0003677">
    <property type="term" value="F:DNA binding"/>
    <property type="evidence" value="ECO:0007669"/>
    <property type="project" value="InterPro"/>
</dbReference>
<sequence>MSKTKRLGKSFDEWYAEQCAADPDFDTDVKVLVEELRLQAQLYEARKVAGLTQDQVAERMQVNRSFVSRLENHPENMKLATLNKYARAVGMKVEIELHA</sequence>
<dbReference type="Gene3D" id="1.10.260.40">
    <property type="entry name" value="lambda repressor-like DNA-binding domains"/>
    <property type="match status" value="1"/>
</dbReference>
<dbReference type="RefSeq" id="WP_136059957.1">
    <property type="nucleotide sequence ID" value="NZ_CAAHFH010000001.1"/>
</dbReference>
<name>A0A6C2UE81_9BACT</name>
<organism evidence="2 3">
    <name type="scientific">Pontiella sulfatireligans</name>
    <dbReference type="NCBI Taxonomy" id="2750658"/>
    <lineage>
        <taxon>Bacteria</taxon>
        <taxon>Pseudomonadati</taxon>
        <taxon>Kiritimatiellota</taxon>
        <taxon>Kiritimatiellia</taxon>
        <taxon>Kiritimatiellales</taxon>
        <taxon>Pontiellaceae</taxon>
        <taxon>Pontiella</taxon>
    </lineage>
</organism>
<evidence type="ECO:0000313" key="2">
    <source>
        <dbReference type="EMBL" id="VGO18480.1"/>
    </source>
</evidence>
<protein>
    <submittedName>
        <fullName evidence="2">Antitoxin HigA1</fullName>
    </submittedName>
</protein>
<evidence type="ECO:0000313" key="3">
    <source>
        <dbReference type="Proteomes" id="UP000346198"/>
    </source>
</evidence>
<dbReference type="InterPro" id="IPR010982">
    <property type="entry name" value="Lambda_DNA-bd_dom_sf"/>
</dbReference>
<dbReference type="SUPFAM" id="SSF47413">
    <property type="entry name" value="lambda repressor-like DNA-binding domains"/>
    <property type="match status" value="1"/>
</dbReference>
<dbReference type="AlphaFoldDB" id="A0A6C2UE81"/>
<evidence type="ECO:0000259" key="1">
    <source>
        <dbReference type="PROSITE" id="PS50943"/>
    </source>
</evidence>
<keyword evidence="3" id="KW-1185">Reference proteome</keyword>